<name>A0ABN9WGF4_9DINO</name>
<feature type="region of interest" description="Disordered" evidence="1">
    <location>
        <begin position="63"/>
        <end position="114"/>
    </location>
</feature>
<evidence type="ECO:0000313" key="3">
    <source>
        <dbReference type="Proteomes" id="UP001189429"/>
    </source>
</evidence>
<sequence>MLSASVSMHQPRCALSWGDWLVHVCVGQACFSRCVTDLSEHHPPRFAGIGAALRRRSMPRCAEPGMEQLAPPWPGQPGRRPPQNRVREAPEGSFCREPLQPLQQRAEVPPDCPV</sequence>
<evidence type="ECO:0000256" key="1">
    <source>
        <dbReference type="SAM" id="MobiDB-lite"/>
    </source>
</evidence>
<dbReference type="Proteomes" id="UP001189429">
    <property type="component" value="Unassembled WGS sequence"/>
</dbReference>
<comment type="caution">
    <text evidence="2">The sequence shown here is derived from an EMBL/GenBank/DDBJ whole genome shotgun (WGS) entry which is preliminary data.</text>
</comment>
<proteinExistence type="predicted"/>
<keyword evidence="3" id="KW-1185">Reference proteome</keyword>
<reference evidence="2" key="1">
    <citation type="submission" date="2023-10" db="EMBL/GenBank/DDBJ databases">
        <authorList>
            <person name="Chen Y."/>
            <person name="Shah S."/>
            <person name="Dougan E. K."/>
            <person name="Thang M."/>
            <person name="Chan C."/>
        </authorList>
    </citation>
    <scope>NUCLEOTIDE SEQUENCE [LARGE SCALE GENOMIC DNA]</scope>
</reference>
<dbReference type="EMBL" id="CAUYUJ010018686">
    <property type="protein sequence ID" value="CAK0885554.1"/>
    <property type="molecule type" value="Genomic_DNA"/>
</dbReference>
<organism evidence="2 3">
    <name type="scientific">Prorocentrum cordatum</name>
    <dbReference type="NCBI Taxonomy" id="2364126"/>
    <lineage>
        <taxon>Eukaryota</taxon>
        <taxon>Sar</taxon>
        <taxon>Alveolata</taxon>
        <taxon>Dinophyceae</taxon>
        <taxon>Prorocentrales</taxon>
        <taxon>Prorocentraceae</taxon>
        <taxon>Prorocentrum</taxon>
    </lineage>
</organism>
<accession>A0ABN9WGF4</accession>
<evidence type="ECO:0000313" key="2">
    <source>
        <dbReference type="EMBL" id="CAK0885554.1"/>
    </source>
</evidence>
<gene>
    <name evidence="2" type="ORF">PCOR1329_LOCUS67147</name>
</gene>
<protein>
    <submittedName>
        <fullName evidence="2">Uncharacterized protein</fullName>
    </submittedName>
</protein>